<protein>
    <submittedName>
        <fullName evidence="4">Response regulator</fullName>
    </submittedName>
</protein>
<dbReference type="InterPro" id="IPR011006">
    <property type="entry name" value="CheY-like_superfamily"/>
</dbReference>
<dbReference type="Pfam" id="PF00072">
    <property type="entry name" value="Response_reg"/>
    <property type="match status" value="1"/>
</dbReference>
<organism evidence="4 5">
    <name type="scientific">Terasakiella brassicae</name>
    <dbReference type="NCBI Taxonomy" id="1634917"/>
    <lineage>
        <taxon>Bacteria</taxon>
        <taxon>Pseudomonadati</taxon>
        <taxon>Pseudomonadota</taxon>
        <taxon>Alphaproteobacteria</taxon>
        <taxon>Rhodospirillales</taxon>
        <taxon>Terasakiellaceae</taxon>
        <taxon>Terasakiella</taxon>
    </lineage>
</organism>
<dbReference type="RefSeq" id="WP_188659696.1">
    <property type="nucleotide sequence ID" value="NZ_BMHV01000001.1"/>
</dbReference>
<dbReference type="EMBL" id="BMHV01000001">
    <property type="protein sequence ID" value="GGF51004.1"/>
    <property type="molecule type" value="Genomic_DNA"/>
</dbReference>
<dbReference type="InterPro" id="IPR050595">
    <property type="entry name" value="Bact_response_regulator"/>
</dbReference>
<dbReference type="InterPro" id="IPR001789">
    <property type="entry name" value="Sig_transdc_resp-reg_receiver"/>
</dbReference>
<sequence>MNKPLKKVLYVEDEPDIRDIATLVLENVGDLEVCAVEGGQLALDIIDEFQPDMVLLDAMMPGMDGPTTFVEIRKMKGFKDIPIAFLTAKLMDSDIATFLDLGAIGVIAKPFDPMTLSDQVRELWDRA</sequence>
<feature type="modified residue" description="4-aspartylphosphate" evidence="2">
    <location>
        <position position="57"/>
    </location>
</feature>
<evidence type="ECO:0000256" key="1">
    <source>
        <dbReference type="ARBA" id="ARBA00022553"/>
    </source>
</evidence>
<proteinExistence type="predicted"/>
<accession>A0A917BNQ2</accession>
<dbReference type="PROSITE" id="PS50110">
    <property type="entry name" value="RESPONSE_REGULATORY"/>
    <property type="match status" value="1"/>
</dbReference>
<evidence type="ECO:0000259" key="3">
    <source>
        <dbReference type="PROSITE" id="PS50110"/>
    </source>
</evidence>
<dbReference type="GO" id="GO:0000160">
    <property type="term" value="P:phosphorelay signal transduction system"/>
    <property type="evidence" value="ECO:0007669"/>
    <property type="project" value="InterPro"/>
</dbReference>
<dbReference type="Gene3D" id="3.40.50.2300">
    <property type="match status" value="1"/>
</dbReference>
<comment type="caution">
    <text evidence="4">The sequence shown here is derived from an EMBL/GenBank/DDBJ whole genome shotgun (WGS) entry which is preliminary data.</text>
</comment>
<gene>
    <name evidence="4" type="ORF">GCM10011332_00310</name>
</gene>
<dbReference type="SUPFAM" id="SSF52172">
    <property type="entry name" value="CheY-like"/>
    <property type="match status" value="1"/>
</dbReference>
<evidence type="ECO:0000313" key="5">
    <source>
        <dbReference type="Proteomes" id="UP000632498"/>
    </source>
</evidence>
<keyword evidence="1 2" id="KW-0597">Phosphoprotein</keyword>
<dbReference type="SMART" id="SM00448">
    <property type="entry name" value="REC"/>
    <property type="match status" value="1"/>
</dbReference>
<evidence type="ECO:0000313" key="4">
    <source>
        <dbReference type="EMBL" id="GGF51004.1"/>
    </source>
</evidence>
<reference evidence="4" key="1">
    <citation type="journal article" date="2014" name="Int. J. Syst. Evol. Microbiol.">
        <title>Complete genome sequence of Corynebacterium casei LMG S-19264T (=DSM 44701T), isolated from a smear-ripened cheese.</title>
        <authorList>
            <consortium name="US DOE Joint Genome Institute (JGI-PGF)"/>
            <person name="Walter F."/>
            <person name="Albersmeier A."/>
            <person name="Kalinowski J."/>
            <person name="Ruckert C."/>
        </authorList>
    </citation>
    <scope>NUCLEOTIDE SEQUENCE</scope>
    <source>
        <strain evidence="4">CGMCC 1.15254</strain>
    </source>
</reference>
<dbReference type="PANTHER" id="PTHR44591">
    <property type="entry name" value="STRESS RESPONSE REGULATOR PROTEIN 1"/>
    <property type="match status" value="1"/>
</dbReference>
<feature type="domain" description="Response regulatory" evidence="3">
    <location>
        <begin position="7"/>
        <end position="124"/>
    </location>
</feature>
<dbReference type="PANTHER" id="PTHR44591:SF3">
    <property type="entry name" value="RESPONSE REGULATORY DOMAIN-CONTAINING PROTEIN"/>
    <property type="match status" value="1"/>
</dbReference>
<name>A0A917BNQ2_9PROT</name>
<keyword evidence="5" id="KW-1185">Reference proteome</keyword>
<dbReference type="AlphaFoldDB" id="A0A917BNQ2"/>
<dbReference type="Proteomes" id="UP000632498">
    <property type="component" value="Unassembled WGS sequence"/>
</dbReference>
<evidence type="ECO:0000256" key="2">
    <source>
        <dbReference type="PROSITE-ProRule" id="PRU00169"/>
    </source>
</evidence>
<reference evidence="4" key="2">
    <citation type="submission" date="2020-09" db="EMBL/GenBank/DDBJ databases">
        <authorList>
            <person name="Sun Q."/>
            <person name="Zhou Y."/>
        </authorList>
    </citation>
    <scope>NUCLEOTIDE SEQUENCE</scope>
    <source>
        <strain evidence="4">CGMCC 1.15254</strain>
    </source>
</reference>